<dbReference type="PANTHER" id="PTHR31080">
    <property type="entry name" value="PECTINESTERASE INHIBITOR-LIKE"/>
    <property type="match status" value="1"/>
</dbReference>
<gene>
    <name evidence="5" type="ORF">JCGZ_26239</name>
</gene>
<protein>
    <recommendedName>
        <fullName evidence="4">Pectinesterase inhibitor domain-containing protein</fullName>
    </recommendedName>
</protein>
<dbReference type="KEGG" id="jcu:105648594"/>
<dbReference type="CDD" id="cd15798">
    <property type="entry name" value="PMEI-like_3"/>
    <property type="match status" value="1"/>
</dbReference>
<evidence type="ECO:0000256" key="2">
    <source>
        <dbReference type="ARBA" id="ARBA00038471"/>
    </source>
</evidence>
<organism evidence="5 6">
    <name type="scientific">Jatropha curcas</name>
    <name type="common">Barbados nut</name>
    <dbReference type="NCBI Taxonomy" id="180498"/>
    <lineage>
        <taxon>Eukaryota</taxon>
        <taxon>Viridiplantae</taxon>
        <taxon>Streptophyta</taxon>
        <taxon>Embryophyta</taxon>
        <taxon>Tracheophyta</taxon>
        <taxon>Spermatophyta</taxon>
        <taxon>Magnoliopsida</taxon>
        <taxon>eudicotyledons</taxon>
        <taxon>Gunneridae</taxon>
        <taxon>Pentapetalae</taxon>
        <taxon>rosids</taxon>
        <taxon>fabids</taxon>
        <taxon>Malpighiales</taxon>
        <taxon>Euphorbiaceae</taxon>
        <taxon>Crotonoideae</taxon>
        <taxon>Jatropheae</taxon>
        <taxon>Jatropha</taxon>
    </lineage>
</organism>
<evidence type="ECO:0000313" key="6">
    <source>
        <dbReference type="Proteomes" id="UP000027138"/>
    </source>
</evidence>
<dbReference type="OrthoDB" id="1430376at2759"/>
<dbReference type="AlphaFoldDB" id="A0A067JHY0"/>
<keyword evidence="6" id="KW-1185">Reference proteome</keyword>
<proteinExistence type="inferred from homology"/>
<dbReference type="EMBL" id="KK915447">
    <property type="protein sequence ID" value="KDP22408.1"/>
    <property type="molecule type" value="Genomic_DNA"/>
</dbReference>
<reference evidence="5 6" key="1">
    <citation type="journal article" date="2014" name="PLoS ONE">
        <title>Global Analysis of Gene Expression Profiles in Physic Nut (Jatropha curcas L.) Seedlings Exposed to Salt Stress.</title>
        <authorList>
            <person name="Zhang L."/>
            <person name="Zhang C."/>
            <person name="Wu P."/>
            <person name="Chen Y."/>
            <person name="Li M."/>
            <person name="Jiang H."/>
            <person name="Wu G."/>
        </authorList>
    </citation>
    <scope>NUCLEOTIDE SEQUENCE [LARGE SCALE GENOMIC DNA]</scope>
    <source>
        <strain evidence="6">cv. GZQX0401</strain>
        <tissue evidence="5">Young leaves</tissue>
    </source>
</reference>
<feature type="signal peptide" evidence="3">
    <location>
        <begin position="1"/>
        <end position="19"/>
    </location>
</feature>
<keyword evidence="1 3" id="KW-0732">Signal</keyword>
<dbReference type="STRING" id="180498.A0A067JHY0"/>
<sequence length="186" mass="20574">MEFLTGFFILSLSFFISRAENGTDDFIKSSCLVTRYPDLCYQTLSAYATSIQDNNPTQLANAALNVTLKSAEATSNMVSKMLKAHNLMPKEAAAIKDCVETMRDSVDEIKQSLLVMSDLEGPDFEMKMSNIQTWVSAALTDEDTCMDGFQGNAMNGKVKLKIRQYVERVSQLTSNALALINKVANN</sequence>
<dbReference type="NCBIfam" id="TIGR01614">
    <property type="entry name" value="PME_inhib"/>
    <property type="match status" value="1"/>
</dbReference>
<evidence type="ECO:0000313" key="5">
    <source>
        <dbReference type="EMBL" id="KDP22408.1"/>
    </source>
</evidence>
<dbReference type="InterPro" id="IPR035513">
    <property type="entry name" value="Invertase/methylesterase_inhib"/>
</dbReference>
<dbReference type="SMART" id="SM00856">
    <property type="entry name" value="PMEI"/>
    <property type="match status" value="1"/>
</dbReference>
<dbReference type="Gene3D" id="1.20.140.40">
    <property type="entry name" value="Invertase/pectin methylesterase inhibitor family protein"/>
    <property type="match status" value="1"/>
</dbReference>
<feature type="chain" id="PRO_5001638701" description="Pectinesterase inhibitor domain-containing protein" evidence="3">
    <location>
        <begin position="20"/>
        <end position="186"/>
    </location>
</feature>
<dbReference type="FunFam" id="1.20.140.40:FF:000005">
    <property type="entry name" value="Pectin methylesterase inhibitor 1"/>
    <property type="match status" value="1"/>
</dbReference>
<dbReference type="GO" id="GO:0046910">
    <property type="term" value="F:pectinesterase inhibitor activity"/>
    <property type="evidence" value="ECO:0007669"/>
    <property type="project" value="UniProtKB-ARBA"/>
</dbReference>
<dbReference type="Pfam" id="PF04043">
    <property type="entry name" value="PMEI"/>
    <property type="match status" value="1"/>
</dbReference>
<name>A0A067JHY0_JATCU</name>
<comment type="similarity">
    <text evidence="2">Belongs to the PMEI family.</text>
</comment>
<dbReference type="InterPro" id="IPR051955">
    <property type="entry name" value="PME_Inhibitor"/>
</dbReference>
<evidence type="ECO:0000256" key="3">
    <source>
        <dbReference type="SAM" id="SignalP"/>
    </source>
</evidence>
<accession>A0A067JHY0</accession>
<dbReference type="Proteomes" id="UP000027138">
    <property type="component" value="Unassembled WGS sequence"/>
</dbReference>
<feature type="domain" description="Pectinesterase inhibitor" evidence="4">
    <location>
        <begin position="22"/>
        <end position="179"/>
    </location>
</feature>
<evidence type="ECO:0000259" key="4">
    <source>
        <dbReference type="SMART" id="SM00856"/>
    </source>
</evidence>
<dbReference type="SUPFAM" id="SSF101148">
    <property type="entry name" value="Plant invertase/pectin methylesterase inhibitor"/>
    <property type="match status" value="1"/>
</dbReference>
<dbReference type="PANTHER" id="PTHR31080:SF161">
    <property type="entry name" value="OS10G0508700 PROTEIN"/>
    <property type="match status" value="1"/>
</dbReference>
<dbReference type="InterPro" id="IPR006501">
    <property type="entry name" value="Pectinesterase_inhib_dom"/>
</dbReference>
<evidence type="ECO:0000256" key="1">
    <source>
        <dbReference type="ARBA" id="ARBA00022729"/>
    </source>
</evidence>